<dbReference type="EMBL" id="UINC01166535">
    <property type="protein sequence ID" value="SVD68542.1"/>
    <property type="molecule type" value="Genomic_DNA"/>
</dbReference>
<organism evidence="1">
    <name type="scientific">marine metagenome</name>
    <dbReference type="NCBI Taxonomy" id="408172"/>
    <lineage>
        <taxon>unclassified sequences</taxon>
        <taxon>metagenomes</taxon>
        <taxon>ecological metagenomes</taxon>
    </lineage>
</organism>
<name>A0A382XBW0_9ZZZZ</name>
<proteinExistence type="predicted"/>
<reference evidence="1" key="1">
    <citation type="submission" date="2018-05" db="EMBL/GenBank/DDBJ databases">
        <authorList>
            <person name="Lanie J.A."/>
            <person name="Ng W.-L."/>
            <person name="Kazmierczak K.M."/>
            <person name="Andrzejewski T.M."/>
            <person name="Davidsen T.M."/>
            <person name="Wayne K.J."/>
            <person name="Tettelin H."/>
            <person name="Glass J.I."/>
            <person name="Rusch D."/>
            <person name="Podicherti R."/>
            <person name="Tsui H.-C.T."/>
            <person name="Winkler M.E."/>
        </authorList>
    </citation>
    <scope>NUCLEOTIDE SEQUENCE</scope>
</reference>
<gene>
    <name evidence="1" type="ORF">METZ01_LOCUS421396</name>
</gene>
<sequence length="98" mass="10580">VIVVGLGGTTEFRESFHSEAAQIYTALVEDHGIPEEDVIYLGERVDVSPDMISDRSTRANLLQVLGDVSQRSGPTDRVLIILIGHGTDESGTAQFNVP</sequence>
<protein>
    <submittedName>
        <fullName evidence="1">Uncharacterized protein</fullName>
    </submittedName>
</protein>
<evidence type="ECO:0000313" key="1">
    <source>
        <dbReference type="EMBL" id="SVD68542.1"/>
    </source>
</evidence>
<feature type="non-terminal residue" evidence="1">
    <location>
        <position position="98"/>
    </location>
</feature>
<accession>A0A382XBW0</accession>
<dbReference type="AlphaFoldDB" id="A0A382XBW0"/>
<feature type="non-terminal residue" evidence="1">
    <location>
        <position position="1"/>
    </location>
</feature>